<dbReference type="EMBL" id="BQNB010013444">
    <property type="protein sequence ID" value="GJT16061.1"/>
    <property type="molecule type" value="Genomic_DNA"/>
</dbReference>
<feature type="region of interest" description="Disordered" evidence="1">
    <location>
        <begin position="291"/>
        <end position="325"/>
    </location>
</feature>
<feature type="compositionally biased region" description="Polar residues" evidence="1">
    <location>
        <begin position="379"/>
        <end position="391"/>
    </location>
</feature>
<comment type="caution">
    <text evidence="4">The sequence shown here is derived from an EMBL/GenBank/DDBJ whole genome shotgun (WGS) entry which is preliminary data.</text>
</comment>
<feature type="domain" description="Retrotransposon gag" evidence="2">
    <location>
        <begin position="86"/>
        <end position="150"/>
    </location>
</feature>
<dbReference type="Proteomes" id="UP001151760">
    <property type="component" value="Unassembled WGS sequence"/>
</dbReference>
<protein>
    <submittedName>
        <fullName evidence="4">Retrovirus-related pol polyprotein from transposon TNT 1-94</fullName>
    </submittedName>
</protein>
<feature type="region of interest" description="Disordered" evidence="1">
    <location>
        <begin position="372"/>
        <end position="394"/>
    </location>
</feature>
<reference evidence="4" key="1">
    <citation type="journal article" date="2022" name="Int. J. Mol. Sci.">
        <title>Draft Genome of Tanacetum Coccineum: Genomic Comparison of Closely Related Tanacetum-Family Plants.</title>
        <authorList>
            <person name="Yamashiro T."/>
            <person name="Shiraishi A."/>
            <person name="Nakayama K."/>
            <person name="Satake H."/>
        </authorList>
    </citation>
    <scope>NUCLEOTIDE SEQUENCE</scope>
</reference>
<reference evidence="4" key="2">
    <citation type="submission" date="2022-01" db="EMBL/GenBank/DDBJ databases">
        <authorList>
            <person name="Yamashiro T."/>
            <person name="Shiraishi A."/>
            <person name="Satake H."/>
            <person name="Nakayama K."/>
        </authorList>
    </citation>
    <scope>NUCLEOTIDE SEQUENCE</scope>
</reference>
<sequence length="1236" mass="139083">MGDENPIRTLGDYSKPSHKGYRNTIELPAGNNVVPLRSDTIRLVQNGCSFHGLRSEDPNQHHKDFLKLVDSLDLDVENRERTRLRLLQFSLRDQANNWLKCLPAGSITTWEDLTTRFLAQFFPPRRTTKLRNDILMFQQHPGESLSEAWTPHLAPTQPTQVNKITTLCEICSGPHDTQYCMEDPEQAFVEYASSRTDEAGEGLVSEFMASQDARLSKFKANIKRQQSEMTNKMDIVLKAITDQIAGTLPSDTVKNPKLGTHPVSSARFYPTIDPQCSTHMHSSINAITIHPKQPEESQDNEPDVGHEEKGNFENINSNPHPQPDPLASIATEQVRKLNSMLESLRLVPQSSNTKFVCTKEDDGEVMFIEIIRDDDEPQNESPNEGEGTTTEGPAVEYFDTFPTKDEITYHKRKLNPREDVNGGISNFTGRIKGMHVFIGNFTYVVDFMIVEDISSIIDTRLSQVVLGRPFIEIFNMTHDLPEGVVRKLKGKDIVDNAAQVSNATTIAPRMYKLDPVILAPRDTNNRETHIYYLKHTMEQASILKEIVEQAKSLNHLDSASYIALKPSTSASGSKPSGNTKNDRISGPPSSNEKNKVEHPVKGAKALCYICNECLFDANHAMCLIDHVNRRTFTLIGNACPLTRIIATNKVPIREPIPLKVVAQEPVVTKVYTRRPKAVQIVLCNDQVAKIMGYGDYQIGNVTISRVYYVDGLGHNLFSIGQFCDSELEVAFRKHTCFVCNLEGVDLLSGSRGTNMYSLSIRDMMASSPICLLSKATKTKKPYLSYLHVFGALCYPKNDSENLGKLQAKADIVFDEFFSPPASVASLVPAVEAPASVESTGTPSSTLVDQDAPSPIEPKTYKDALTQSCWIEAMHEELNEFERLEEEEIDFEESFAHVARLEVVRIFLAFAAHMNIIVYQMDVNTKFLNGILREEVYVSQPNGFVDPNNPKHVYRLNKALYVLKQAPHAWYDLLSSFLLSQGFSKGTVDPTLFIKREGKDILLNLLKKYRIESCDPVDTPMVEKSKLDEDPQGKVVDPTHYRAMVGTFMYLTSSRPELVYIVCMCARYQAHPTKKHLHAVKRIFRYLRGTVNQGIWYLKDSAIALTTFADADHAGCQDTRRSTSESMQLLVDKLVSWSSKRQKSAAISNTEAEYIALSGCCAQVLWMRSQLTHYGLRFNKIPMYCDNKTAIALCCNNLADIFTKALCRERIEFLIDKLGMRSFTPETLKELADEDEE</sequence>
<dbReference type="InterPro" id="IPR013103">
    <property type="entry name" value="RVT_2"/>
</dbReference>
<dbReference type="PANTHER" id="PTHR11439">
    <property type="entry name" value="GAG-POL-RELATED RETROTRANSPOSON"/>
    <property type="match status" value="1"/>
</dbReference>
<accession>A0ABQ5BMY5</accession>
<organism evidence="4 5">
    <name type="scientific">Tanacetum coccineum</name>
    <dbReference type="NCBI Taxonomy" id="301880"/>
    <lineage>
        <taxon>Eukaryota</taxon>
        <taxon>Viridiplantae</taxon>
        <taxon>Streptophyta</taxon>
        <taxon>Embryophyta</taxon>
        <taxon>Tracheophyta</taxon>
        <taxon>Spermatophyta</taxon>
        <taxon>Magnoliopsida</taxon>
        <taxon>eudicotyledons</taxon>
        <taxon>Gunneridae</taxon>
        <taxon>Pentapetalae</taxon>
        <taxon>asterids</taxon>
        <taxon>campanulids</taxon>
        <taxon>Asterales</taxon>
        <taxon>Asteraceae</taxon>
        <taxon>Asteroideae</taxon>
        <taxon>Anthemideae</taxon>
        <taxon>Anthemidinae</taxon>
        <taxon>Tanacetum</taxon>
    </lineage>
</organism>
<evidence type="ECO:0000256" key="1">
    <source>
        <dbReference type="SAM" id="MobiDB-lite"/>
    </source>
</evidence>
<feature type="domain" description="Reverse transcriptase Ty1/copia-type" evidence="3">
    <location>
        <begin position="887"/>
        <end position="1001"/>
    </location>
</feature>
<dbReference type="PANTHER" id="PTHR11439:SF509">
    <property type="entry name" value="RNA-DIRECTED DNA POLYMERASE"/>
    <property type="match status" value="1"/>
</dbReference>
<dbReference type="Pfam" id="PF03732">
    <property type="entry name" value="Retrotrans_gag"/>
    <property type="match status" value="1"/>
</dbReference>
<dbReference type="InterPro" id="IPR005162">
    <property type="entry name" value="Retrotrans_gag_dom"/>
</dbReference>
<gene>
    <name evidence="4" type="ORF">Tco_0874767</name>
</gene>
<proteinExistence type="predicted"/>
<dbReference type="Pfam" id="PF07727">
    <property type="entry name" value="RVT_2"/>
    <property type="match status" value="1"/>
</dbReference>
<feature type="compositionally biased region" description="Polar residues" evidence="1">
    <location>
        <begin position="567"/>
        <end position="579"/>
    </location>
</feature>
<name>A0ABQ5BMY5_9ASTR</name>
<feature type="region of interest" description="Disordered" evidence="1">
    <location>
        <begin position="567"/>
        <end position="597"/>
    </location>
</feature>
<evidence type="ECO:0000313" key="4">
    <source>
        <dbReference type="EMBL" id="GJT16061.1"/>
    </source>
</evidence>
<evidence type="ECO:0000313" key="5">
    <source>
        <dbReference type="Proteomes" id="UP001151760"/>
    </source>
</evidence>
<evidence type="ECO:0000259" key="3">
    <source>
        <dbReference type="Pfam" id="PF07727"/>
    </source>
</evidence>
<keyword evidence="5" id="KW-1185">Reference proteome</keyword>
<dbReference type="CDD" id="cd09272">
    <property type="entry name" value="RNase_HI_RT_Ty1"/>
    <property type="match status" value="1"/>
</dbReference>
<evidence type="ECO:0000259" key="2">
    <source>
        <dbReference type="Pfam" id="PF03732"/>
    </source>
</evidence>
<feature type="region of interest" description="Disordered" evidence="1">
    <location>
        <begin position="1"/>
        <end position="22"/>
    </location>
</feature>